<feature type="region of interest" description="Disordered" evidence="2">
    <location>
        <begin position="1"/>
        <end position="66"/>
    </location>
</feature>
<keyword evidence="1" id="KW-0175">Coiled coil</keyword>
<feature type="region of interest" description="Disordered" evidence="2">
    <location>
        <begin position="300"/>
        <end position="378"/>
    </location>
</feature>
<protein>
    <submittedName>
        <fullName evidence="3">Uncharacterized protein</fullName>
    </submittedName>
</protein>
<sequence>MENFKLLSDSTHHLQDAPSSLKDSSEPSHGQQQEYDQPHSAKRASGRGKAVQSENQLNPAKNMSDTLKTVNARIKRHIDPYSDAMDSKFEIIDNDKTQEIVFLRQSHDLADLKILETQAANEALQKELDKLKSAAAAGARFAQEKNPLLEELEKAQAANATLRKKVQALADKQRIHDVDSDVNENVPRPAGSAGNNFNIQNEMGLGGNTNDREQYLAIMRNMHDLTHQASINWEQPWAKTPAGAKEKLFAVARERHPILKHYENDWATEELVKQYIKNKRCHGYRKGFLERPAQYDYLKTNSAKRNPSAPRGPRVAVRQSKKVAEKKAAAKAKGKSKAKLRTKQVVEDDDESMSDEPGLSHDRGGLSRQGNESFWARY</sequence>
<proteinExistence type="predicted"/>
<dbReference type="AlphaFoldDB" id="A0AAD6Z7M2"/>
<gene>
    <name evidence="3" type="ORF">DFH08DRAFT_1088007</name>
</gene>
<evidence type="ECO:0000313" key="3">
    <source>
        <dbReference type="EMBL" id="KAJ7310836.1"/>
    </source>
</evidence>
<feature type="compositionally biased region" description="Polar residues" evidence="2">
    <location>
        <begin position="52"/>
        <end position="66"/>
    </location>
</feature>
<feature type="compositionally biased region" description="Basic residues" evidence="2">
    <location>
        <begin position="329"/>
        <end position="342"/>
    </location>
</feature>
<accession>A0AAD6Z7M2</accession>
<organism evidence="3 4">
    <name type="scientific">Mycena albidolilacea</name>
    <dbReference type="NCBI Taxonomy" id="1033008"/>
    <lineage>
        <taxon>Eukaryota</taxon>
        <taxon>Fungi</taxon>
        <taxon>Dikarya</taxon>
        <taxon>Basidiomycota</taxon>
        <taxon>Agaricomycotina</taxon>
        <taxon>Agaricomycetes</taxon>
        <taxon>Agaricomycetidae</taxon>
        <taxon>Agaricales</taxon>
        <taxon>Marasmiineae</taxon>
        <taxon>Mycenaceae</taxon>
        <taxon>Mycena</taxon>
    </lineage>
</organism>
<keyword evidence="4" id="KW-1185">Reference proteome</keyword>
<feature type="compositionally biased region" description="Polar residues" evidence="2">
    <location>
        <begin position="17"/>
        <end position="35"/>
    </location>
</feature>
<comment type="caution">
    <text evidence="3">The sequence shown here is derived from an EMBL/GenBank/DDBJ whole genome shotgun (WGS) entry which is preliminary data.</text>
</comment>
<name>A0AAD6Z7M2_9AGAR</name>
<feature type="coiled-coil region" evidence="1">
    <location>
        <begin position="114"/>
        <end position="172"/>
    </location>
</feature>
<dbReference type="Proteomes" id="UP001218218">
    <property type="component" value="Unassembled WGS sequence"/>
</dbReference>
<dbReference type="EMBL" id="JARIHO010000077">
    <property type="protein sequence ID" value="KAJ7310836.1"/>
    <property type="molecule type" value="Genomic_DNA"/>
</dbReference>
<evidence type="ECO:0000256" key="1">
    <source>
        <dbReference type="SAM" id="Coils"/>
    </source>
</evidence>
<reference evidence="3" key="1">
    <citation type="submission" date="2023-03" db="EMBL/GenBank/DDBJ databases">
        <title>Massive genome expansion in bonnet fungi (Mycena s.s.) driven by repeated elements and novel gene families across ecological guilds.</title>
        <authorList>
            <consortium name="Lawrence Berkeley National Laboratory"/>
            <person name="Harder C.B."/>
            <person name="Miyauchi S."/>
            <person name="Viragh M."/>
            <person name="Kuo A."/>
            <person name="Thoen E."/>
            <person name="Andreopoulos B."/>
            <person name="Lu D."/>
            <person name="Skrede I."/>
            <person name="Drula E."/>
            <person name="Henrissat B."/>
            <person name="Morin E."/>
            <person name="Kohler A."/>
            <person name="Barry K."/>
            <person name="LaButti K."/>
            <person name="Morin E."/>
            <person name="Salamov A."/>
            <person name="Lipzen A."/>
            <person name="Mereny Z."/>
            <person name="Hegedus B."/>
            <person name="Baldrian P."/>
            <person name="Stursova M."/>
            <person name="Weitz H."/>
            <person name="Taylor A."/>
            <person name="Grigoriev I.V."/>
            <person name="Nagy L.G."/>
            <person name="Martin F."/>
            <person name="Kauserud H."/>
        </authorList>
    </citation>
    <scope>NUCLEOTIDE SEQUENCE</scope>
    <source>
        <strain evidence="3">CBHHK002</strain>
    </source>
</reference>
<evidence type="ECO:0000256" key="2">
    <source>
        <dbReference type="SAM" id="MobiDB-lite"/>
    </source>
</evidence>
<evidence type="ECO:0000313" key="4">
    <source>
        <dbReference type="Proteomes" id="UP001218218"/>
    </source>
</evidence>